<reference evidence="2" key="1">
    <citation type="journal article" date="2022" name="Mol. Ecol. Resour.">
        <title>The genomes of chicory, endive, great burdock and yacon provide insights into Asteraceae palaeo-polyploidization history and plant inulin production.</title>
        <authorList>
            <person name="Fan W."/>
            <person name="Wang S."/>
            <person name="Wang H."/>
            <person name="Wang A."/>
            <person name="Jiang F."/>
            <person name="Liu H."/>
            <person name="Zhao H."/>
            <person name="Xu D."/>
            <person name="Zhang Y."/>
        </authorList>
    </citation>
    <scope>NUCLEOTIDE SEQUENCE [LARGE SCALE GENOMIC DNA]</scope>
    <source>
        <strain evidence="2">cv. Punajuju</strain>
    </source>
</reference>
<gene>
    <name evidence="1" type="ORF">L2E82_28257</name>
</gene>
<dbReference type="EMBL" id="CM042013">
    <property type="protein sequence ID" value="KAI3738234.1"/>
    <property type="molecule type" value="Genomic_DNA"/>
</dbReference>
<sequence length="463" mass="51502">MSVRLAGYPCSAEDSRAVPVLSYRSQAFPVPSNDSQAIPVPPIGSRAIPKERPGRRLDGVAGSFQHFSLLENPTTRSQVIGLVTVLIFISIPFQIRVLQVSPTYLDFVPKSAFSNASILPDILPIEHLHDEPEIFPELNINSDDPVHAYDFALDQTPCLLPDPFVDGLTEYNPFMDVHPSSSEFVPMNQEFMAGIQDENQLQGTHNINIELNPEFGVGFQYQDHLRLIQRNLEGFQNPEILVENQQLLPIEATNFDESMSIIGSENIAGGSGRGFRHLLSREIIAEHFNEPIEKAAKELNIGTTQLKKRCSELGINHWPQRQLTSLQTLIDRVEEFGNEFIEATELSGDLIPNLKKEKEAIIEGSRSGLTDGTKKLIQAAHKVVFRKRKIQEKGETSSRTHTHQQSPPSNSGSNPIETPYLGAPPPITESIPLPNPREGTSQPNDDKDWSVEDIFSLLSDSPI</sequence>
<keyword evidence="2" id="KW-1185">Reference proteome</keyword>
<evidence type="ECO:0000313" key="1">
    <source>
        <dbReference type="EMBL" id="KAI3738234.1"/>
    </source>
</evidence>
<protein>
    <submittedName>
        <fullName evidence="1">Uncharacterized protein</fullName>
    </submittedName>
</protein>
<proteinExistence type="predicted"/>
<reference evidence="1 2" key="2">
    <citation type="journal article" date="2022" name="Mol. Ecol. Resour.">
        <title>The genomes of chicory, endive, great burdock and yacon provide insights into Asteraceae paleo-polyploidization history and plant inulin production.</title>
        <authorList>
            <person name="Fan W."/>
            <person name="Wang S."/>
            <person name="Wang H."/>
            <person name="Wang A."/>
            <person name="Jiang F."/>
            <person name="Liu H."/>
            <person name="Zhao H."/>
            <person name="Xu D."/>
            <person name="Zhang Y."/>
        </authorList>
    </citation>
    <scope>NUCLEOTIDE SEQUENCE [LARGE SCALE GENOMIC DNA]</scope>
    <source>
        <strain evidence="2">cv. Punajuju</strain>
        <tissue evidence="1">Leaves</tissue>
    </source>
</reference>
<evidence type="ECO:0000313" key="2">
    <source>
        <dbReference type="Proteomes" id="UP001055811"/>
    </source>
</evidence>
<accession>A0ACB9CVA0</accession>
<comment type="caution">
    <text evidence="1">The sequence shown here is derived from an EMBL/GenBank/DDBJ whole genome shotgun (WGS) entry which is preliminary data.</text>
</comment>
<name>A0ACB9CVA0_CICIN</name>
<dbReference type="Proteomes" id="UP001055811">
    <property type="component" value="Linkage Group LG05"/>
</dbReference>
<organism evidence="1 2">
    <name type="scientific">Cichorium intybus</name>
    <name type="common">Chicory</name>
    <dbReference type="NCBI Taxonomy" id="13427"/>
    <lineage>
        <taxon>Eukaryota</taxon>
        <taxon>Viridiplantae</taxon>
        <taxon>Streptophyta</taxon>
        <taxon>Embryophyta</taxon>
        <taxon>Tracheophyta</taxon>
        <taxon>Spermatophyta</taxon>
        <taxon>Magnoliopsida</taxon>
        <taxon>eudicotyledons</taxon>
        <taxon>Gunneridae</taxon>
        <taxon>Pentapetalae</taxon>
        <taxon>asterids</taxon>
        <taxon>campanulids</taxon>
        <taxon>Asterales</taxon>
        <taxon>Asteraceae</taxon>
        <taxon>Cichorioideae</taxon>
        <taxon>Cichorieae</taxon>
        <taxon>Cichoriinae</taxon>
        <taxon>Cichorium</taxon>
    </lineage>
</organism>